<dbReference type="SUPFAM" id="SSF52540">
    <property type="entry name" value="P-loop containing nucleoside triphosphate hydrolases"/>
    <property type="match status" value="2"/>
</dbReference>
<dbReference type="InterPro" id="IPR003439">
    <property type="entry name" value="ABC_transporter-like_ATP-bd"/>
</dbReference>
<protein>
    <submittedName>
        <fullName evidence="14">Multidrug resistance-associated protein 4</fullName>
    </submittedName>
</protein>
<dbReference type="RefSeq" id="XP_015601039.1">
    <property type="nucleotide sequence ID" value="XM_015745553.1"/>
</dbReference>
<evidence type="ECO:0000259" key="12">
    <source>
        <dbReference type="PROSITE" id="PS50929"/>
    </source>
</evidence>
<name>A0AAJ7C3G7_CEPCN</name>
<evidence type="ECO:0000256" key="2">
    <source>
        <dbReference type="ARBA" id="ARBA00022448"/>
    </source>
</evidence>
<proteinExistence type="predicted"/>
<keyword evidence="4" id="KW-0677">Repeat</keyword>
<dbReference type="Pfam" id="PF00005">
    <property type="entry name" value="ABC_tran"/>
    <property type="match status" value="2"/>
</dbReference>
<evidence type="ECO:0000256" key="7">
    <source>
        <dbReference type="ARBA" id="ARBA00022989"/>
    </source>
</evidence>
<dbReference type="FunFam" id="3.40.50.300:FF:000973">
    <property type="entry name" value="Multidrug resistance-associated protein 4"/>
    <property type="match status" value="1"/>
</dbReference>
<dbReference type="PROSITE" id="PS50929">
    <property type="entry name" value="ABC_TM1F"/>
    <property type="match status" value="2"/>
</dbReference>
<evidence type="ECO:0000256" key="8">
    <source>
        <dbReference type="ARBA" id="ARBA00023136"/>
    </source>
</evidence>
<reference evidence="14" key="1">
    <citation type="submission" date="2025-08" db="UniProtKB">
        <authorList>
            <consortium name="RefSeq"/>
        </authorList>
    </citation>
    <scope>IDENTIFICATION</scope>
</reference>
<feature type="transmembrane region" description="Helical" evidence="10">
    <location>
        <begin position="929"/>
        <end position="950"/>
    </location>
</feature>
<keyword evidence="8 10" id="KW-0472">Membrane</keyword>
<feature type="transmembrane region" description="Helical" evidence="10">
    <location>
        <begin position="771"/>
        <end position="794"/>
    </location>
</feature>
<feature type="transmembrane region" description="Helical" evidence="10">
    <location>
        <begin position="107"/>
        <end position="128"/>
    </location>
</feature>
<dbReference type="Gene3D" id="3.40.50.300">
    <property type="entry name" value="P-loop containing nucleotide triphosphate hydrolases"/>
    <property type="match status" value="2"/>
</dbReference>
<evidence type="ECO:0000256" key="10">
    <source>
        <dbReference type="SAM" id="Phobius"/>
    </source>
</evidence>
<dbReference type="CDD" id="cd03250">
    <property type="entry name" value="ABCC_MRP_domain1"/>
    <property type="match status" value="1"/>
</dbReference>
<dbReference type="SMART" id="SM00382">
    <property type="entry name" value="AAA"/>
    <property type="match status" value="2"/>
</dbReference>
<dbReference type="GeneID" id="107270494"/>
<dbReference type="GO" id="GO:0140359">
    <property type="term" value="F:ABC-type transporter activity"/>
    <property type="evidence" value="ECO:0007669"/>
    <property type="project" value="InterPro"/>
</dbReference>
<keyword evidence="7 10" id="KW-1133">Transmembrane helix</keyword>
<dbReference type="CDD" id="cd03244">
    <property type="entry name" value="ABCC_MRP_domain2"/>
    <property type="match status" value="1"/>
</dbReference>
<dbReference type="InterPro" id="IPR036640">
    <property type="entry name" value="ABC1_TM_sf"/>
</dbReference>
<feature type="domain" description="ABC transporter" evidence="11">
    <location>
        <begin position="1134"/>
        <end position="1363"/>
    </location>
</feature>
<evidence type="ECO:0000259" key="11">
    <source>
        <dbReference type="PROSITE" id="PS50893"/>
    </source>
</evidence>
<feature type="transmembrane region" description="Helical" evidence="10">
    <location>
        <begin position="1029"/>
        <end position="1062"/>
    </location>
</feature>
<gene>
    <name evidence="14" type="primary">LOC107270494</name>
</gene>
<feature type="region of interest" description="Disordered" evidence="9">
    <location>
        <begin position="696"/>
        <end position="740"/>
    </location>
</feature>
<dbReference type="InterPro" id="IPR003593">
    <property type="entry name" value="AAA+_ATPase"/>
</dbReference>
<dbReference type="PROSITE" id="PS00211">
    <property type="entry name" value="ABC_TRANSPORTER_1"/>
    <property type="match status" value="2"/>
</dbReference>
<evidence type="ECO:0000256" key="6">
    <source>
        <dbReference type="ARBA" id="ARBA00022840"/>
    </source>
</evidence>
<dbReference type="InterPro" id="IPR027417">
    <property type="entry name" value="P-loop_NTPase"/>
</dbReference>
<keyword evidence="2" id="KW-0813">Transport</keyword>
<dbReference type="KEGG" id="ccin:107270494"/>
<accession>A0AAJ7C3G7</accession>
<feature type="domain" description="ABC transmembrane type-1" evidence="12">
    <location>
        <begin position="855"/>
        <end position="1102"/>
    </location>
</feature>
<dbReference type="FunFam" id="1.20.1560.10:FF:000014">
    <property type="entry name" value="Multidrug resistance-associated protein member 4"/>
    <property type="match status" value="1"/>
</dbReference>
<evidence type="ECO:0000313" key="13">
    <source>
        <dbReference type="Proteomes" id="UP000694920"/>
    </source>
</evidence>
<dbReference type="GO" id="GO:0016887">
    <property type="term" value="F:ATP hydrolysis activity"/>
    <property type="evidence" value="ECO:0007669"/>
    <property type="project" value="InterPro"/>
</dbReference>
<keyword evidence="3 10" id="KW-0812">Transmembrane</keyword>
<feature type="domain" description="ABC transporter" evidence="11">
    <location>
        <begin position="448"/>
        <end position="691"/>
    </location>
</feature>
<organism evidence="13 14">
    <name type="scientific">Cephus cinctus</name>
    <name type="common">Wheat stem sawfly</name>
    <dbReference type="NCBI Taxonomy" id="211228"/>
    <lineage>
        <taxon>Eukaryota</taxon>
        <taxon>Metazoa</taxon>
        <taxon>Ecdysozoa</taxon>
        <taxon>Arthropoda</taxon>
        <taxon>Hexapoda</taxon>
        <taxon>Insecta</taxon>
        <taxon>Pterygota</taxon>
        <taxon>Neoptera</taxon>
        <taxon>Endopterygota</taxon>
        <taxon>Hymenoptera</taxon>
        <taxon>Cephoidea</taxon>
        <taxon>Cephidae</taxon>
        <taxon>Cephus</taxon>
    </lineage>
</organism>
<dbReference type="PANTHER" id="PTHR24223:SF415">
    <property type="entry name" value="FI20190P1"/>
    <property type="match status" value="1"/>
</dbReference>
<feature type="domain" description="ABC transmembrane type-1" evidence="12">
    <location>
        <begin position="111"/>
        <end position="390"/>
    </location>
</feature>
<feature type="transmembrane region" description="Helical" evidence="10">
    <location>
        <begin position="247"/>
        <end position="267"/>
    </location>
</feature>
<evidence type="ECO:0000256" key="1">
    <source>
        <dbReference type="ARBA" id="ARBA00004141"/>
    </source>
</evidence>
<dbReference type="GO" id="GO:0016020">
    <property type="term" value="C:membrane"/>
    <property type="evidence" value="ECO:0007669"/>
    <property type="project" value="UniProtKB-SubCell"/>
</dbReference>
<feature type="transmembrane region" description="Helical" evidence="10">
    <location>
        <begin position="331"/>
        <end position="353"/>
    </location>
</feature>
<feature type="compositionally biased region" description="Polar residues" evidence="9">
    <location>
        <begin position="704"/>
        <end position="714"/>
    </location>
</feature>
<dbReference type="PROSITE" id="PS50893">
    <property type="entry name" value="ABC_TRANSPORTER_2"/>
    <property type="match status" value="2"/>
</dbReference>
<feature type="transmembrane region" description="Helical" evidence="10">
    <location>
        <begin position="855"/>
        <end position="881"/>
    </location>
</feature>
<evidence type="ECO:0000256" key="4">
    <source>
        <dbReference type="ARBA" id="ARBA00022737"/>
    </source>
</evidence>
<sequence length="1416" mass="159916">MDIGTRVTKTNPVKQANIINRLFFWWTMPLFWKGAKKDLLVTDLYAPVTSNKSKELGDALQREWEVEIKKRWIKEFTEGKEGKKKLKRNEKQPSLTRAILRTFWKPYMLYGLLLVIQNVVLRTMQPIMQGLVIDYFSDNGTTKAEVTLYATGLILITVGITFLLHHTNLGSQEIGMRIRIACCSLVYRKALRLSLSALNQTATGQVVNLLSNDVNRFDMLPLHLHQIWVMPIQVALIGYVMWQSVGIATLVGIGSLTILTIPIQGYLSKLSAQLRAIIARKTDKRVHLMSELIAGIQVVKMYGWEEPFEKMVSWTRRTEIKIIRYSSYLRAFYLSIMVYTERLTLFLTLIAFILMGNTLTADVTFVLATYFNILQMTMAIFFPQAIITGGEALVSIKRLEEFLMLDEIVQINDNKELLLKQKDNNKQQKDMQNKCTIAEKEITNPVTVELYRVSANWIPSQLPPTLHDISIKVEGGQLCALIGPVGSGKSSLLNVLLKELPIGAGDVWLCQNSSSKEGQNNRGYHSDNPNLRISYCSQEPWLFGATIRNNILFGQAYDKKRYQEVTKVCALLQDFKQLPRGDMSIVGERGASLSGGQRARVNLARAVYRRADIYLFDDPLSAVDARVGQHLFNECIINYLKGKTRILVTHQLQYLKQADTVIVLDRGVIKHQASFDELTKQNADLISMLEKATDAEDLNEETAETSTENMNKYQRTTEKTSHLMNSSRRSSAKSSRRSSVISQSIENFDNTKDDDEEVATGIMSNKVYTDYFSASGSMCTLVVLFLNLIISQIACSGTDYWITYWTNIEAVREKSKNQIITTLTDTEYVTAVNDTILSFFSLTDETGFITRNNAIYIYTFCIICTIIFTLSRNFLFICVCMTASRNLHNTMFANILQATMRFFNTNPSGRILNRFSKDVGCMDELLPKAFIDAIQVFLVMIGIITMVLIVDYWMTIPIVIIAGLFYVFRIYYLYTAQDIKRLEGITKSPVFSHVNATMNGLTTIRSRGKDIENMLQEEFDRYQDTHTGAWYLTIATSCAFGFVLDLIACAFVACVCFSFIIMDNGDTFGGNVGLAISQSLILTGMLQYGVRQSAEVMAQMTSVERILQYTNLPKEGPMTTSNPPPSTWPSTGHLTLKDVYMRYNKDDLPVLKNLCLDIKDGWKVGIVGRTGAGKSSLISALFRLSDDGLEGEIKLDGIDIRSIGLHELRPCISIIPQEPVLFSESLRYNLDPFGRYPDAALWSALKEVELNELSLDDQVTGGGNNFSVGQRQLICLARAILRNNRILVLDEATANIDIQTDSLIQRTIRTRFASCTVLTIAHRLNTIIDSDQVLVMDNGAMVEFGVPYLLLRDKPNGPFSQMLQQMGKVMVDNLYHLAEMSYIQKQAEQLNHNTLETSTMARINTNNTNIQDSTHM</sequence>
<dbReference type="GO" id="GO:0005524">
    <property type="term" value="F:ATP binding"/>
    <property type="evidence" value="ECO:0007669"/>
    <property type="project" value="UniProtKB-KW"/>
</dbReference>
<dbReference type="InterPro" id="IPR011527">
    <property type="entry name" value="ABC1_TM_dom"/>
</dbReference>
<evidence type="ECO:0000256" key="5">
    <source>
        <dbReference type="ARBA" id="ARBA00022741"/>
    </source>
</evidence>
<feature type="transmembrane region" description="Helical" evidence="10">
    <location>
        <begin position="956"/>
        <end position="974"/>
    </location>
</feature>
<dbReference type="Proteomes" id="UP000694920">
    <property type="component" value="Unplaced"/>
</dbReference>
<keyword evidence="13" id="KW-1185">Reference proteome</keyword>
<comment type="subcellular location">
    <subcellularLocation>
        <location evidence="1">Membrane</location>
        <topology evidence="1">Multi-pass membrane protein</topology>
    </subcellularLocation>
</comment>
<dbReference type="InterPro" id="IPR050173">
    <property type="entry name" value="ABC_transporter_C-like"/>
</dbReference>
<feature type="transmembrane region" description="Helical" evidence="10">
    <location>
        <begin position="222"/>
        <end position="241"/>
    </location>
</feature>
<keyword evidence="5" id="KW-0547">Nucleotide-binding</keyword>
<feature type="transmembrane region" description="Helical" evidence="10">
    <location>
        <begin position="148"/>
        <end position="169"/>
    </location>
</feature>
<dbReference type="Gene3D" id="1.20.1560.10">
    <property type="entry name" value="ABC transporter type 1, transmembrane domain"/>
    <property type="match status" value="2"/>
</dbReference>
<dbReference type="InterPro" id="IPR017871">
    <property type="entry name" value="ABC_transporter-like_CS"/>
</dbReference>
<dbReference type="FunFam" id="3.40.50.300:FF:000163">
    <property type="entry name" value="Multidrug resistance-associated protein member 4"/>
    <property type="match status" value="1"/>
</dbReference>
<dbReference type="SUPFAM" id="SSF90123">
    <property type="entry name" value="ABC transporter transmembrane region"/>
    <property type="match status" value="2"/>
</dbReference>
<evidence type="ECO:0000313" key="14">
    <source>
        <dbReference type="RefSeq" id="XP_015601039.1"/>
    </source>
</evidence>
<dbReference type="Pfam" id="PF00664">
    <property type="entry name" value="ABC_membrane"/>
    <property type="match status" value="2"/>
</dbReference>
<evidence type="ECO:0000256" key="9">
    <source>
        <dbReference type="SAM" id="MobiDB-lite"/>
    </source>
</evidence>
<keyword evidence="6" id="KW-0067">ATP-binding</keyword>
<dbReference type="PANTHER" id="PTHR24223">
    <property type="entry name" value="ATP-BINDING CASSETTE SUB-FAMILY C"/>
    <property type="match status" value="1"/>
</dbReference>
<evidence type="ECO:0000256" key="3">
    <source>
        <dbReference type="ARBA" id="ARBA00022692"/>
    </source>
</evidence>
<dbReference type="FunFam" id="1.20.1560.10:FF:000026">
    <property type="entry name" value="Multidrug resistance-associated protein lethal(2)03659"/>
    <property type="match status" value="1"/>
</dbReference>
<feature type="transmembrane region" description="Helical" evidence="10">
    <location>
        <begin position="373"/>
        <end position="394"/>
    </location>
</feature>